<evidence type="ECO:0000313" key="3">
    <source>
        <dbReference type="Proteomes" id="UP000636709"/>
    </source>
</evidence>
<dbReference type="EMBL" id="JACEFO010001682">
    <property type="protein sequence ID" value="KAF8721552.1"/>
    <property type="molecule type" value="Genomic_DNA"/>
</dbReference>
<gene>
    <name evidence="2" type="ORF">HU200_023060</name>
</gene>
<dbReference type="InterPro" id="IPR021899">
    <property type="entry name" value="DUF3511"/>
</dbReference>
<comment type="caution">
    <text evidence="2">The sequence shown here is derived from an EMBL/GenBank/DDBJ whole genome shotgun (WGS) entry which is preliminary data.</text>
</comment>
<feature type="region of interest" description="Disordered" evidence="1">
    <location>
        <begin position="1"/>
        <end position="32"/>
    </location>
</feature>
<dbReference type="AlphaFoldDB" id="A0A835CD76"/>
<sequence>MAAADYDRGYRPYAATDTAPAPAPAGEYDRPYRNEVVPYGDRSIVVVKPAARSPPPPLPASTRGGGGAGSAWCFSDPEMKRRRRVASYKAYSVEGKVKASLRRGFRWIKAKCTELIHGWYGSNLPLPLPFPPLLGLLQSFFPMFPNMKCDALAFGPNHGILLNKFSSYRKF</sequence>
<dbReference type="PANTHER" id="PTHR33193">
    <property type="entry name" value="DOMAIN PROTEIN, PUTATIVE (DUF3511)-RELATED"/>
    <property type="match status" value="1"/>
</dbReference>
<dbReference type="OrthoDB" id="660385at2759"/>
<dbReference type="Proteomes" id="UP000636709">
    <property type="component" value="Unassembled WGS sequence"/>
</dbReference>
<feature type="region of interest" description="Disordered" evidence="1">
    <location>
        <begin position="50"/>
        <end position="74"/>
    </location>
</feature>
<dbReference type="Pfam" id="PF12023">
    <property type="entry name" value="DUF3511"/>
    <property type="match status" value="1"/>
</dbReference>
<protein>
    <submittedName>
        <fullName evidence="2">Uncharacterized protein</fullName>
    </submittedName>
</protein>
<keyword evidence="3" id="KW-1185">Reference proteome</keyword>
<name>A0A835CD76_9POAL</name>
<dbReference type="PANTHER" id="PTHR33193:SF13">
    <property type="entry name" value="EXPRESSED PROTEIN"/>
    <property type="match status" value="1"/>
</dbReference>
<organism evidence="2 3">
    <name type="scientific">Digitaria exilis</name>
    <dbReference type="NCBI Taxonomy" id="1010633"/>
    <lineage>
        <taxon>Eukaryota</taxon>
        <taxon>Viridiplantae</taxon>
        <taxon>Streptophyta</taxon>
        <taxon>Embryophyta</taxon>
        <taxon>Tracheophyta</taxon>
        <taxon>Spermatophyta</taxon>
        <taxon>Magnoliopsida</taxon>
        <taxon>Liliopsida</taxon>
        <taxon>Poales</taxon>
        <taxon>Poaceae</taxon>
        <taxon>PACMAD clade</taxon>
        <taxon>Panicoideae</taxon>
        <taxon>Panicodae</taxon>
        <taxon>Paniceae</taxon>
        <taxon>Anthephorinae</taxon>
        <taxon>Digitaria</taxon>
    </lineage>
</organism>
<feature type="compositionally biased region" description="Basic and acidic residues" evidence="1">
    <location>
        <begin position="1"/>
        <end position="10"/>
    </location>
</feature>
<evidence type="ECO:0000256" key="1">
    <source>
        <dbReference type="SAM" id="MobiDB-lite"/>
    </source>
</evidence>
<accession>A0A835CD76</accession>
<evidence type="ECO:0000313" key="2">
    <source>
        <dbReference type="EMBL" id="KAF8721552.1"/>
    </source>
</evidence>
<proteinExistence type="predicted"/>
<reference evidence="2" key="1">
    <citation type="submission" date="2020-07" db="EMBL/GenBank/DDBJ databases">
        <title>Genome sequence and genetic diversity analysis of an under-domesticated orphan crop, white fonio (Digitaria exilis).</title>
        <authorList>
            <person name="Bennetzen J.L."/>
            <person name="Chen S."/>
            <person name="Ma X."/>
            <person name="Wang X."/>
            <person name="Yssel A.E.J."/>
            <person name="Chaluvadi S.R."/>
            <person name="Johnson M."/>
            <person name="Gangashetty P."/>
            <person name="Hamidou F."/>
            <person name="Sanogo M.D."/>
            <person name="Zwaenepoel A."/>
            <person name="Wallace J."/>
            <person name="Van De Peer Y."/>
            <person name="Van Deynze A."/>
        </authorList>
    </citation>
    <scope>NUCLEOTIDE SEQUENCE</scope>
    <source>
        <tissue evidence="2">Leaves</tissue>
    </source>
</reference>